<sequence>MSITASRFYAFKTLKRIIYQGAYLHLVTRNINLNGRDRAFFKLLVNLVLKSGYKLFEKLSKEKLSNSEVIALMMALVELKILGKEKYIVFSQYKSIPEKDFSEKRFFKTLKKLENEKNLIENEISLPNFIINQIVDSKLDINSFTKNFVSTPMTGFFVLSHSKEILDLLNSLSGKLYPGRIFKNYYYTESFAEVLGILPKDCYIVISESSMLSVLLLEPKPGEKILEVGASPGGKSVFLEYVLKNYKDNLNKPKKVISVDISESRISALKKTCEKYKLKLINPTLYTKKTVFDVSDKILIDAPCSGLSTLDSKPDIIFHLKESDIKLLAKKQEDILNYYKDFIRVKGKLVYSVCTFTEMEGKGQIEKFLQKNKNFKTFEGVLSSKYINQDIIIKDGMLDIDWNALSLEPFFICCLEKVDE</sequence>
<dbReference type="InterPro" id="IPR029063">
    <property type="entry name" value="SAM-dependent_MTases_sf"/>
</dbReference>
<gene>
    <name evidence="7" type="ORF">Thena_1003</name>
</gene>
<dbReference type="KEGG" id="tnr:Thena_1003"/>
<dbReference type="AlphaFoldDB" id="M1E4W9"/>
<dbReference type="PANTHER" id="PTHR22807:SF53">
    <property type="entry name" value="RIBOSOMAL RNA SMALL SUBUNIT METHYLTRANSFERASE B-RELATED"/>
    <property type="match status" value="1"/>
</dbReference>
<protein>
    <submittedName>
        <fullName evidence="7">Fmu (Sun) domain protein</fullName>
    </submittedName>
</protein>
<keyword evidence="2 5" id="KW-0808">Transferase</keyword>
<dbReference type="HOGENOM" id="CLU_653701_0_0_9"/>
<dbReference type="PROSITE" id="PS51686">
    <property type="entry name" value="SAM_MT_RSMB_NOP"/>
    <property type="match status" value="1"/>
</dbReference>
<dbReference type="GO" id="GO:0001510">
    <property type="term" value="P:RNA methylation"/>
    <property type="evidence" value="ECO:0007669"/>
    <property type="project" value="InterPro"/>
</dbReference>
<evidence type="ECO:0000313" key="7">
    <source>
        <dbReference type="EMBL" id="AEE14632.1"/>
    </source>
</evidence>
<keyword evidence="4 5" id="KW-0694">RNA-binding</keyword>
<feature type="binding site" evidence="5">
    <location>
        <position position="260"/>
    </location>
    <ligand>
        <name>S-adenosyl-L-methionine</name>
        <dbReference type="ChEBI" id="CHEBI:59789"/>
    </ligand>
</feature>
<organism evidence="7 8">
    <name type="scientific">Thermodesulfobium narugense DSM 14796</name>
    <dbReference type="NCBI Taxonomy" id="747365"/>
    <lineage>
        <taxon>Bacteria</taxon>
        <taxon>Pseudomonadati</taxon>
        <taxon>Thermodesulfobiota</taxon>
        <taxon>Thermodesulfobiia</taxon>
        <taxon>Thermodesulfobiales</taxon>
        <taxon>Thermodesulfobiaceae</taxon>
        <taxon>Thermodesulfobium</taxon>
    </lineage>
</organism>
<reference evidence="7 8" key="1">
    <citation type="submission" date="2011-04" db="EMBL/GenBank/DDBJ databases">
        <title>The complete genome of Thermodesulfobium narugense DSM 14796.</title>
        <authorList>
            <consortium name="US DOE Joint Genome Institute (JGI-PGF)"/>
            <person name="Lucas S."/>
            <person name="Han J."/>
            <person name="Lapidus A."/>
            <person name="Bruce D."/>
            <person name="Goodwin L."/>
            <person name="Pitluck S."/>
            <person name="Peters L."/>
            <person name="Kyrpides N."/>
            <person name="Mavromatis K."/>
            <person name="Pagani I."/>
            <person name="Ivanova N."/>
            <person name="Ovchinnikova G."/>
            <person name="Zhang X."/>
            <person name="Saunders L."/>
            <person name="Detter J.C."/>
            <person name="Tapia R."/>
            <person name="Han C."/>
            <person name="Land M."/>
            <person name="Hauser L."/>
            <person name="Markowitz V."/>
            <person name="Cheng J.-F."/>
            <person name="Hugenholtz P."/>
            <person name="Woyke T."/>
            <person name="Wu D."/>
            <person name="Spring S."/>
            <person name="Schroeder M."/>
            <person name="Brambilla E."/>
            <person name="Klenk H.-P."/>
            <person name="Eisen J.A."/>
        </authorList>
    </citation>
    <scope>NUCLEOTIDE SEQUENCE [LARGE SCALE GENOMIC DNA]</scope>
    <source>
        <strain evidence="7 8">DSM 14796</strain>
    </source>
</reference>
<dbReference type="PANTHER" id="PTHR22807">
    <property type="entry name" value="NOP2 YEAST -RELATED NOL1/NOP2/FMU SUN DOMAIN-CONTAINING"/>
    <property type="match status" value="1"/>
</dbReference>
<proteinExistence type="inferred from homology"/>
<evidence type="ECO:0000256" key="1">
    <source>
        <dbReference type="ARBA" id="ARBA00022603"/>
    </source>
</evidence>
<dbReference type="GO" id="GO:0003723">
    <property type="term" value="F:RNA binding"/>
    <property type="evidence" value="ECO:0007669"/>
    <property type="project" value="UniProtKB-UniRule"/>
</dbReference>
<dbReference type="Pfam" id="PF01189">
    <property type="entry name" value="Methyltr_RsmB-F"/>
    <property type="match status" value="1"/>
</dbReference>
<dbReference type="InterPro" id="IPR023267">
    <property type="entry name" value="RCMT"/>
</dbReference>
<evidence type="ECO:0000313" key="8">
    <source>
        <dbReference type="Proteomes" id="UP000011765"/>
    </source>
</evidence>
<dbReference type="RefSeq" id="WP_013756355.1">
    <property type="nucleotide sequence ID" value="NC_015499.1"/>
</dbReference>
<comment type="caution">
    <text evidence="5">Lacks conserved residue(s) required for the propagation of feature annotation.</text>
</comment>
<dbReference type="SUPFAM" id="SSF53335">
    <property type="entry name" value="S-adenosyl-L-methionine-dependent methyltransferases"/>
    <property type="match status" value="1"/>
</dbReference>
<evidence type="ECO:0000259" key="6">
    <source>
        <dbReference type="PROSITE" id="PS51686"/>
    </source>
</evidence>
<dbReference type="Proteomes" id="UP000011765">
    <property type="component" value="Chromosome"/>
</dbReference>
<feature type="active site" description="Nucleophile" evidence="5">
    <location>
        <position position="354"/>
    </location>
</feature>
<dbReference type="OrthoDB" id="9810297at2"/>
<dbReference type="eggNOG" id="COG0144">
    <property type="taxonomic scope" value="Bacteria"/>
</dbReference>
<keyword evidence="8" id="KW-1185">Reference proteome</keyword>
<dbReference type="GO" id="GO:0008173">
    <property type="term" value="F:RNA methyltransferase activity"/>
    <property type="evidence" value="ECO:0007669"/>
    <property type="project" value="InterPro"/>
</dbReference>
<keyword evidence="3 5" id="KW-0949">S-adenosyl-L-methionine</keyword>
<dbReference type="InterPro" id="IPR049560">
    <property type="entry name" value="MeTrfase_RsmB-F_NOP2_cat"/>
</dbReference>
<evidence type="ECO:0000256" key="4">
    <source>
        <dbReference type="ARBA" id="ARBA00022884"/>
    </source>
</evidence>
<dbReference type="STRING" id="747365.Thena_1003"/>
<evidence type="ECO:0000256" key="2">
    <source>
        <dbReference type="ARBA" id="ARBA00022679"/>
    </source>
</evidence>
<feature type="binding site" evidence="5">
    <location>
        <position position="301"/>
    </location>
    <ligand>
        <name>S-adenosyl-L-methionine</name>
        <dbReference type="ChEBI" id="CHEBI:59789"/>
    </ligand>
</feature>
<keyword evidence="1 5" id="KW-0489">Methyltransferase</keyword>
<evidence type="ECO:0000256" key="3">
    <source>
        <dbReference type="ARBA" id="ARBA00022691"/>
    </source>
</evidence>
<feature type="domain" description="SAM-dependent MTase RsmB/NOP-type" evidence="6">
    <location>
        <begin position="120"/>
        <end position="418"/>
    </location>
</feature>
<dbReference type="SUPFAM" id="SSF48013">
    <property type="entry name" value="NusB-like"/>
    <property type="match status" value="1"/>
</dbReference>
<name>M1E4W9_9BACT</name>
<dbReference type="EMBL" id="CP002690">
    <property type="protein sequence ID" value="AEE14632.1"/>
    <property type="molecule type" value="Genomic_DNA"/>
</dbReference>
<accession>M1E4W9</accession>
<dbReference type="InterPro" id="IPR001678">
    <property type="entry name" value="MeTrfase_RsmB-F_NOP2_dom"/>
</dbReference>
<dbReference type="PRINTS" id="PR02008">
    <property type="entry name" value="RCMTFAMILY"/>
</dbReference>
<evidence type="ECO:0000256" key="5">
    <source>
        <dbReference type="PROSITE-ProRule" id="PRU01023"/>
    </source>
</evidence>
<dbReference type="Gene3D" id="3.40.50.150">
    <property type="entry name" value="Vaccinia Virus protein VP39"/>
    <property type="match status" value="1"/>
</dbReference>
<dbReference type="InterPro" id="IPR035926">
    <property type="entry name" value="NusB-like_sf"/>
</dbReference>
<comment type="similarity">
    <text evidence="5">Belongs to the class I-like SAM-binding methyltransferase superfamily. RsmB/NOP family.</text>
</comment>